<evidence type="ECO:0000313" key="4">
    <source>
        <dbReference type="Proteomes" id="UP000032336"/>
    </source>
</evidence>
<dbReference type="InterPro" id="IPR049427">
    <property type="entry name" value="Acyl-ACP_TE_C"/>
</dbReference>
<accession>A0A0D8FYX6</accession>
<keyword evidence="4" id="KW-1185">Reference proteome</keyword>
<sequence>MEFTPEPEDGRIFVSEHWNLLSDCDPLGRLRLDGLARILHNAATLDNESSPAADKGLWILRRVVTRLGAWPRYLDAIETRTWCSGLGRAWAERRTDLYHNGDRVTKAKALWVNVAPATGFPRSLPDGFLEVFGPSANGRNVKPRFELSVPKSASSATGSIPLRYSDLDIVDHVNNAIHLALAEEVLAPTVRGTASQITPYNRVTVEFHDALQLPEPADWQVWHDSRSTTLRLSQADVTASVVLLEQDNDDDSIPHDLRS</sequence>
<organism evidence="3 4">
    <name type="scientific">Ferrimicrobium acidiphilum DSM 19497</name>
    <dbReference type="NCBI Taxonomy" id="1121877"/>
    <lineage>
        <taxon>Bacteria</taxon>
        <taxon>Bacillati</taxon>
        <taxon>Actinomycetota</taxon>
        <taxon>Acidimicrobiia</taxon>
        <taxon>Acidimicrobiales</taxon>
        <taxon>Acidimicrobiaceae</taxon>
        <taxon>Ferrimicrobium</taxon>
    </lineage>
</organism>
<dbReference type="EMBL" id="JXUW01000001">
    <property type="protein sequence ID" value="KJE78037.1"/>
    <property type="molecule type" value="Genomic_DNA"/>
</dbReference>
<dbReference type="SUPFAM" id="SSF54637">
    <property type="entry name" value="Thioesterase/thiol ester dehydrase-isomerase"/>
    <property type="match status" value="2"/>
</dbReference>
<proteinExistence type="predicted"/>
<evidence type="ECO:0000313" key="3">
    <source>
        <dbReference type="EMBL" id="KJE78037.1"/>
    </source>
</evidence>
<dbReference type="Proteomes" id="UP000032336">
    <property type="component" value="Unassembled WGS sequence"/>
</dbReference>
<evidence type="ECO:0000259" key="1">
    <source>
        <dbReference type="Pfam" id="PF01643"/>
    </source>
</evidence>
<evidence type="ECO:0000259" key="2">
    <source>
        <dbReference type="Pfam" id="PF20791"/>
    </source>
</evidence>
<dbReference type="Gene3D" id="3.10.129.10">
    <property type="entry name" value="Hotdog Thioesterase"/>
    <property type="match status" value="1"/>
</dbReference>
<dbReference type="GO" id="GO:0016790">
    <property type="term" value="F:thiolester hydrolase activity"/>
    <property type="evidence" value="ECO:0007669"/>
    <property type="project" value="InterPro"/>
</dbReference>
<dbReference type="Pfam" id="PF01643">
    <property type="entry name" value="Acyl-ACP_TE"/>
    <property type="match status" value="1"/>
</dbReference>
<name>A0A0D8FYX6_9ACTN</name>
<dbReference type="InterPro" id="IPR002864">
    <property type="entry name" value="Acyl-ACP_thioesterase_NHD"/>
</dbReference>
<dbReference type="InterPro" id="IPR029069">
    <property type="entry name" value="HotDog_dom_sf"/>
</dbReference>
<feature type="domain" description="Acyl-ACP thioesterase N-terminal hotdog" evidence="1">
    <location>
        <begin position="26"/>
        <end position="127"/>
    </location>
</feature>
<reference evidence="3 4" key="1">
    <citation type="submission" date="2015-01" db="EMBL/GenBank/DDBJ databases">
        <title>Draft genome of the acidophilic iron oxidizer Ferrimicrobium acidiphilum strain T23.</title>
        <authorList>
            <person name="Poehlein A."/>
            <person name="Eisen S."/>
            <person name="Schloemann M."/>
            <person name="Johnson B.D."/>
            <person name="Daniel R."/>
            <person name="Muehling M."/>
        </authorList>
    </citation>
    <scope>NUCLEOTIDE SEQUENCE [LARGE SCALE GENOMIC DNA]</scope>
    <source>
        <strain evidence="3 4">T23</strain>
    </source>
</reference>
<feature type="domain" description="Acyl-ACP thioesterase-like C-terminal" evidence="2">
    <location>
        <begin position="156"/>
        <end position="190"/>
    </location>
</feature>
<dbReference type="eggNOG" id="COG3884">
    <property type="taxonomic scope" value="Bacteria"/>
</dbReference>
<gene>
    <name evidence="3" type="ORF">FEAC_00260</name>
</gene>
<dbReference type="RefSeq" id="WP_035388165.1">
    <property type="nucleotide sequence ID" value="NZ_JQKF01000001.1"/>
</dbReference>
<dbReference type="STRING" id="1121877.FEAC_00260"/>
<dbReference type="AlphaFoldDB" id="A0A0D8FYX6"/>
<comment type="caution">
    <text evidence="3">The sequence shown here is derived from an EMBL/GenBank/DDBJ whole genome shotgun (WGS) entry which is preliminary data.</text>
</comment>
<dbReference type="GeneID" id="78371389"/>
<dbReference type="GO" id="GO:0006633">
    <property type="term" value="P:fatty acid biosynthetic process"/>
    <property type="evidence" value="ECO:0007669"/>
    <property type="project" value="InterPro"/>
</dbReference>
<protein>
    <submittedName>
        <fullName evidence="3">Acyl-ACP thioesterase</fullName>
    </submittedName>
</protein>
<dbReference type="Pfam" id="PF20791">
    <property type="entry name" value="Acyl-ACP_TE_C"/>
    <property type="match status" value="1"/>
</dbReference>